<gene>
    <name evidence="6" type="ORF">BG006_010713</name>
</gene>
<reference evidence="6" key="1">
    <citation type="journal article" date="2020" name="Fungal Divers.">
        <title>Resolving the Mortierellaceae phylogeny through synthesis of multi-gene phylogenetics and phylogenomics.</title>
        <authorList>
            <person name="Vandepol N."/>
            <person name="Liber J."/>
            <person name="Desiro A."/>
            <person name="Na H."/>
            <person name="Kennedy M."/>
            <person name="Barry K."/>
            <person name="Grigoriev I.V."/>
            <person name="Miller A.N."/>
            <person name="O'Donnell K."/>
            <person name="Stajich J.E."/>
            <person name="Bonito G."/>
        </authorList>
    </citation>
    <scope>NUCLEOTIDE SEQUENCE</scope>
    <source>
        <strain evidence="6">NVP1</strain>
    </source>
</reference>
<accession>A0A9P5SCY4</accession>
<keyword evidence="7" id="KW-1185">Reference proteome</keyword>
<keyword evidence="4" id="KW-0812">Transmembrane</keyword>
<feature type="signal peptide" evidence="5">
    <location>
        <begin position="1"/>
        <end position="28"/>
    </location>
</feature>
<evidence type="ECO:0000313" key="7">
    <source>
        <dbReference type="Proteomes" id="UP000696485"/>
    </source>
</evidence>
<sequence length="417" mass="43912">MATHPSTRAKASLFLALTLSTSMILAQAQSTLLPVRRHGFVQIGDKFYIQGGFSTTTFVQDFFAIDLASSWAIASPTIKSLPAGQLTSHHGLAAVGGGAQVLAVGGLNRPGSFMRSFDLATEKWTNVGGTPPFATELEGHAAVTDPATGLVYIIGGNNFGSSTVAPSQYNGVMVYDPTSTKIEIQQPATNTTTMSLTDPGVVWSTVRKSILVFGGSLAPPVSPVGLDLTAVREYDPVSKSWKTMATSGDVPPARFDHCVAASEDGSKIVLFGGAKDTSVNYDTLYVLDVAAGTWKQGQSASTPRTKFACAFYNNQFVAHGGSAGADRKTMLNNVLAVYNLDQGQWVDSYARSATESKGSSGSSSNTGVIAGAVGGVVALVIVIGAFWWFRRRRATKEREAYESDARAAAAVGREDDQ</sequence>
<dbReference type="Gene3D" id="2.120.10.80">
    <property type="entry name" value="Kelch-type beta propeller"/>
    <property type="match status" value="2"/>
</dbReference>
<dbReference type="PANTHER" id="PTHR46093:SF18">
    <property type="entry name" value="FIBRONECTIN TYPE-III DOMAIN-CONTAINING PROTEIN"/>
    <property type="match status" value="1"/>
</dbReference>
<evidence type="ECO:0000256" key="3">
    <source>
        <dbReference type="SAM" id="MobiDB-lite"/>
    </source>
</evidence>
<dbReference type="InterPro" id="IPR015915">
    <property type="entry name" value="Kelch-typ_b-propeller"/>
</dbReference>
<keyword evidence="4" id="KW-1133">Transmembrane helix</keyword>
<feature type="transmembrane region" description="Helical" evidence="4">
    <location>
        <begin position="367"/>
        <end position="389"/>
    </location>
</feature>
<dbReference type="Pfam" id="PF24681">
    <property type="entry name" value="Kelch_KLHDC2_KLHL20_DRC7"/>
    <property type="match status" value="1"/>
</dbReference>
<evidence type="ECO:0000256" key="1">
    <source>
        <dbReference type="ARBA" id="ARBA00022441"/>
    </source>
</evidence>
<dbReference type="EMBL" id="JAAAUY010000867">
    <property type="protein sequence ID" value="KAF9325809.1"/>
    <property type="molecule type" value="Genomic_DNA"/>
</dbReference>
<dbReference type="SUPFAM" id="SSF117281">
    <property type="entry name" value="Kelch motif"/>
    <property type="match status" value="1"/>
</dbReference>
<evidence type="ECO:0000256" key="2">
    <source>
        <dbReference type="ARBA" id="ARBA00022737"/>
    </source>
</evidence>
<dbReference type="CDD" id="cd12087">
    <property type="entry name" value="TM_EGFR-like"/>
    <property type="match status" value="1"/>
</dbReference>
<evidence type="ECO:0008006" key="8">
    <source>
        <dbReference type="Google" id="ProtNLM"/>
    </source>
</evidence>
<dbReference type="AlphaFoldDB" id="A0A9P5SCY4"/>
<feature type="non-terminal residue" evidence="6">
    <location>
        <position position="1"/>
    </location>
</feature>
<dbReference type="PANTHER" id="PTHR46093">
    <property type="entry name" value="ACYL-COA-BINDING DOMAIN-CONTAINING PROTEIN 5"/>
    <property type="match status" value="1"/>
</dbReference>
<evidence type="ECO:0000256" key="5">
    <source>
        <dbReference type="SAM" id="SignalP"/>
    </source>
</evidence>
<evidence type="ECO:0000256" key="4">
    <source>
        <dbReference type="SAM" id="Phobius"/>
    </source>
</evidence>
<keyword evidence="2" id="KW-0677">Repeat</keyword>
<keyword evidence="1" id="KW-0880">Kelch repeat</keyword>
<dbReference type="Proteomes" id="UP000696485">
    <property type="component" value="Unassembled WGS sequence"/>
</dbReference>
<name>A0A9P5SCY4_9FUNG</name>
<proteinExistence type="predicted"/>
<evidence type="ECO:0000313" key="6">
    <source>
        <dbReference type="EMBL" id="KAF9325809.1"/>
    </source>
</evidence>
<protein>
    <recommendedName>
        <fullName evidence="8">Kelch repeat-containing protein</fullName>
    </recommendedName>
</protein>
<organism evidence="6 7">
    <name type="scientific">Podila minutissima</name>
    <dbReference type="NCBI Taxonomy" id="64525"/>
    <lineage>
        <taxon>Eukaryota</taxon>
        <taxon>Fungi</taxon>
        <taxon>Fungi incertae sedis</taxon>
        <taxon>Mucoromycota</taxon>
        <taxon>Mortierellomycotina</taxon>
        <taxon>Mortierellomycetes</taxon>
        <taxon>Mortierellales</taxon>
        <taxon>Mortierellaceae</taxon>
        <taxon>Podila</taxon>
    </lineage>
</organism>
<keyword evidence="5" id="KW-0732">Signal</keyword>
<feature type="chain" id="PRO_5040437918" description="Kelch repeat-containing protein" evidence="5">
    <location>
        <begin position="29"/>
        <end position="417"/>
    </location>
</feature>
<keyword evidence="4" id="KW-0472">Membrane</keyword>
<feature type="region of interest" description="Disordered" evidence="3">
    <location>
        <begin position="397"/>
        <end position="417"/>
    </location>
</feature>
<comment type="caution">
    <text evidence="6">The sequence shown here is derived from an EMBL/GenBank/DDBJ whole genome shotgun (WGS) entry which is preliminary data.</text>
</comment>